<feature type="transmembrane region" description="Helical" evidence="9">
    <location>
        <begin position="43"/>
        <end position="75"/>
    </location>
</feature>
<reference evidence="12 13" key="1">
    <citation type="journal article" date="2010" name="Stand. Genomic Sci.">
        <title>Complete genome sequence of Desulfarculus baarsii type strain (2st14).</title>
        <authorList>
            <person name="Sun H."/>
            <person name="Spring S."/>
            <person name="Lapidus A."/>
            <person name="Davenport K."/>
            <person name="Del Rio T.G."/>
            <person name="Tice H."/>
            <person name="Nolan M."/>
            <person name="Copeland A."/>
            <person name="Cheng J.F."/>
            <person name="Lucas S."/>
            <person name="Tapia R."/>
            <person name="Goodwin L."/>
            <person name="Pitluck S."/>
            <person name="Ivanova N."/>
            <person name="Pagani I."/>
            <person name="Mavromatis K."/>
            <person name="Ovchinnikova G."/>
            <person name="Pati A."/>
            <person name="Chen A."/>
            <person name="Palaniappan K."/>
            <person name="Hauser L."/>
            <person name="Chang Y.J."/>
            <person name="Jeffries C.D."/>
            <person name="Detter J.C."/>
            <person name="Han C."/>
            <person name="Rohde M."/>
            <person name="Brambilla E."/>
            <person name="Goker M."/>
            <person name="Woyke T."/>
            <person name="Bristow J."/>
            <person name="Eisen J.A."/>
            <person name="Markowitz V."/>
            <person name="Hugenholtz P."/>
            <person name="Kyrpides N.C."/>
            <person name="Klenk H.P."/>
            <person name="Land M."/>
        </authorList>
    </citation>
    <scope>NUCLEOTIDE SEQUENCE [LARGE SCALE GENOMIC DNA]</scope>
    <source>
        <strain evidence="13">ATCC 33931 / DSM 2075 / LMG 7858 / VKM B-1802 / 2st14</strain>
    </source>
</reference>
<name>E1QIK7_DESB2</name>
<comment type="subcellular location">
    <subcellularLocation>
        <location evidence="1 9">Cell membrane</location>
        <topology evidence="1 9">Multi-pass membrane protein</topology>
    </subcellularLocation>
</comment>
<dbReference type="HOGENOM" id="CLU_033621_1_0_7"/>
<evidence type="ECO:0000256" key="9">
    <source>
        <dbReference type="RuleBase" id="RU363032"/>
    </source>
</evidence>
<dbReference type="InterPro" id="IPR035906">
    <property type="entry name" value="MetI-like_sf"/>
</dbReference>
<evidence type="ECO:0000256" key="3">
    <source>
        <dbReference type="ARBA" id="ARBA00022448"/>
    </source>
</evidence>
<dbReference type="GO" id="GO:0005886">
    <property type="term" value="C:plasma membrane"/>
    <property type="evidence" value="ECO:0007669"/>
    <property type="project" value="UniProtKB-SubCell"/>
</dbReference>
<keyword evidence="8 9" id="KW-0472">Membrane</keyword>
<evidence type="ECO:0000256" key="5">
    <source>
        <dbReference type="ARBA" id="ARBA00022592"/>
    </source>
</evidence>
<dbReference type="CDD" id="cd06261">
    <property type="entry name" value="TM_PBP2"/>
    <property type="match status" value="1"/>
</dbReference>
<feature type="domain" description="ABC transmembrane type-1" evidence="11">
    <location>
        <begin position="99"/>
        <end position="310"/>
    </location>
</feature>
<dbReference type="RefSeq" id="WP_013257884.1">
    <property type="nucleotide sequence ID" value="NC_014365.1"/>
</dbReference>
<evidence type="ECO:0000256" key="6">
    <source>
        <dbReference type="ARBA" id="ARBA00022692"/>
    </source>
</evidence>
<dbReference type="SUPFAM" id="SSF161098">
    <property type="entry name" value="MetI-like"/>
    <property type="match status" value="1"/>
</dbReference>
<gene>
    <name evidence="12" type="ordered locus">Deba_1062</name>
</gene>
<evidence type="ECO:0000256" key="10">
    <source>
        <dbReference type="RuleBase" id="RU363054"/>
    </source>
</evidence>
<dbReference type="EMBL" id="CP002085">
    <property type="protein sequence ID" value="ADK84430.1"/>
    <property type="molecule type" value="Genomic_DNA"/>
</dbReference>
<dbReference type="PANTHER" id="PTHR30425">
    <property type="entry name" value="PHOSPHATE TRANSPORT SYSTEM PERMEASE PROTEIN PST"/>
    <property type="match status" value="1"/>
</dbReference>
<dbReference type="GO" id="GO:0006817">
    <property type="term" value="P:phosphate ion transport"/>
    <property type="evidence" value="ECO:0007669"/>
    <property type="project" value="UniProtKB-KW"/>
</dbReference>
<keyword evidence="3 9" id="KW-0813">Transport</keyword>
<keyword evidence="4 10" id="KW-1003">Cell membrane</keyword>
<dbReference type="eggNOG" id="COG0573">
    <property type="taxonomic scope" value="Bacteria"/>
</dbReference>
<dbReference type="PROSITE" id="PS50928">
    <property type="entry name" value="ABC_TM1"/>
    <property type="match status" value="1"/>
</dbReference>
<feature type="transmembrane region" description="Helical" evidence="9">
    <location>
        <begin position="95"/>
        <end position="122"/>
    </location>
</feature>
<keyword evidence="13" id="KW-1185">Reference proteome</keyword>
<feature type="transmembrane region" description="Helical" evidence="9">
    <location>
        <begin position="172"/>
        <end position="190"/>
    </location>
</feature>
<protein>
    <recommendedName>
        <fullName evidence="10">Phosphate transport system permease protein</fullName>
    </recommendedName>
</protein>
<dbReference type="InterPro" id="IPR000515">
    <property type="entry name" value="MetI-like"/>
</dbReference>
<dbReference type="Pfam" id="PF00528">
    <property type="entry name" value="BPD_transp_1"/>
    <property type="match status" value="1"/>
</dbReference>
<feature type="transmembrane region" description="Helical" evidence="9">
    <location>
        <begin position="142"/>
        <end position="160"/>
    </location>
</feature>
<dbReference type="InterPro" id="IPR051124">
    <property type="entry name" value="Phosphate_Transport_Permease"/>
</dbReference>
<comment type="similarity">
    <text evidence="2 10">Belongs to the binding-protein-dependent transport system permease family. CysTW subfamily.</text>
</comment>
<dbReference type="GO" id="GO:0005315">
    <property type="term" value="F:phosphate transmembrane transporter activity"/>
    <property type="evidence" value="ECO:0007669"/>
    <property type="project" value="InterPro"/>
</dbReference>
<comment type="caution">
    <text evidence="10">Lacks conserved residue(s) required for the propagation of feature annotation.</text>
</comment>
<evidence type="ECO:0000256" key="2">
    <source>
        <dbReference type="ARBA" id="ARBA00007069"/>
    </source>
</evidence>
<feature type="transmembrane region" description="Helical" evidence="9">
    <location>
        <begin position="288"/>
        <end position="313"/>
    </location>
</feature>
<dbReference type="AlphaFoldDB" id="E1QIK7"/>
<comment type="function">
    <text evidence="10">Part of the binding-protein-dependent transport system for phosphate; probably responsible for the translocation of the substrate across the membrane.</text>
</comment>
<evidence type="ECO:0000256" key="4">
    <source>
        <dbReference type="ARBA" id="ARBA00022475"/>
    </source>
</evidence>
<dbReference type="NCBIfam" id="TIGR02138">
    <property type="entry name" value="phosphate_pstC"/>
    <property type="match status" value="1"/>
</dbReference>
<dbReference type="Gene3D" id="1.10.3720.10">
    <property type="entry name" value="MetI-like"/>
    <property type="match status" value="1"/>
</dbReference>
<accession>E1QIK7</accession>
<evidence type="ECO:0000256" key="8">
    <source>
        <dbReference type="ARBA" id="ARBA00023136"/>
    </source>
</evidence>
<evidence type="ECO:0000313" key="13">
    <source>
        <dbReference type="Proteomes" id="UP000009047"/>
    </source>
</evidence>
<evidence type="ECO:0000259" key="11">
    <source>
        <dbReference type="PROSITE" id="PS50928"/>
    </source>
</evidence>
<dbReference type="InterPro" id="IPR011864">
    <property type="entry name" value="Phosphate_PstC"/>
</dbReference>
<dbReference type="PANTHER" id="PTHR30425:SF1">
    <property type="entry name" value="PHOSPHATE TRANSPORT SYSTEM PERMEASE PROTEIN PSTC"/>
    <property type="match status" value="1"/>
</dbReference>
<dbReference type="STRING" id="644282.Deba_1062"/>
<keyword evidence="7 9" id="KW-1133">Transmembrane helix</keyword>
<evidence type="ECO:0000313" key="12">
    <source>
        <dbReference type="EMBL" id="ADK84430.1"/>
    </source>
</evidence>
<sequence>MTTVSQADSAVIDDGEAMELRTLPQASIASNGGPEREVWIRRVFIFCGLFSLLVMGLIVVFLFSEGAGVLGAVSLGDFLLGHYWYPTYEPPDLGILPLIVGSASVTLVSSAIAVPLGVGAALYIGEVAGHRAREIIKPGVELLASLPSVVLGFVGMVIIAPELQRWLDVPSGLNILSASLMLAIMAIPTITSISEDALRAVPGDLREASLALGATRWETLRKVQVPAALSGIGTGVILGMSRAMGETMVVLMVAGGAAQIPSSIFDSVRPMPATIAAEMGETPVGSAHYHALFAIAIVLFMMTLGFNLVAAWISKKYQQKGSSTL</sequence>
<dbReference type="KEGG" id="dbr:Deba_1062"/>
<evidence type="ECO:0000256" key="7">
    <source>
        <dbReference type="ARBA" id="ARBA00022989"/>
    </source>
</evidence>
<keyword evidence="5 10" id="KW-0592">Phosphate transport</keyword>
<proteinExistence type="inferred from homology"/>
<evidence type="ECO:0000256" key="1">
    <source>
        <dbReference type="ARBA" id="ARBA00004651"/>
    </source>
</evidence>
<dbReference type="Proteomes" id="UP000009047">
    <property type="component" value="Chromosome"/>
</dbReference>
<organism evidence="12 13">
    <name type="scientific">Desulfarculus baarsii (strain ATCC 33931 / DSM 2075 / LMG 7858 / VKM B-1802 / 2st14)</name>
    <dbReference type="NCBI Taxonomy" id="644282"/>
    <lineage>
        <taxon>Bacteria</taxon>
        <taxon>Pseudomonadati</taxon>
        <taxon>Thermodesulfobacteriota</taxon>
        <taxon>Desulfarculia</taxon>
        <taxon>Desulfarculales</taxon>
        <taxon>Desulfarculaceae</taxon>
        <taxon>Desulfarculus</taxon>
    </lineage>
</organism>
<keyword evidence="6 9" id="KW-0812">Transmembrane</keyword>